<reference evidence="2 3" key="2">
    <citation type="submission" date="2024-07" db="EMBL/GenBank/DDBJ databases">
        <authorList>
            <person name="Akdeniz Z."/>
        </authorList>
    </citation>
    <scope>NUCLEOTIDE SEQUENCE [LARGE SCALE GENOMIC DNA]</scope>
</reference>
<gene>
    <name evidence="1" type="ORF">HINF_LOCUS42077</name>
    <name evidence="2" type="ORF">HINF_LOCUS43169</name>
</gene>
<evidence type="ECO:0000313" key="3">
    <source>
        <dbReference type="Proteomes" id="UP001642409"/>
    </source>
</evidence>
<evidence type="ECO:0000313" key="1">
    <source>
        <dbReference type="EMBL" id="CAI9954432.1"/>
    </source>
</evidence>
<dbReference type="AlphaFoldDB" id="A0AA86UK94"/>
<dbReference type="EMBL" id="CATOUU010000848">
    <property type="protein sequence ID" value="CAI9954432.1"/>
    <property type="molecule type" value="Genomic_DNA"/>
</dbReference>
<comment type="caution">
    <text evidence="1">The sequence shown here is derived from an EMBL/GenBank/DDBJ whole genome shotgun (WGS) entry which is preliminary data.</text>
</comment>
<keyword evidence="3" id="KW-1185">Reference proteome</keyword>
<reference evidence="1" key="1">
    <citation type="submission" date="2023-06" db="EMBL/GenBank/DDBJ databases">
        <authorList>
            <person name="Kurt Z."/>
        </authorList>
    </citation>
    <scope>NUCLEOTIDE SEQUENCE</scope>
</reference>
<sequence>MRIDQVFTRKYLIEVRNHVLTFYISGVYMRVYPRVFQRDFTVQKRDIIQINIIVHSTPRVFLSQQYSGFFFFSLHISWQSFCCPIHPKSQRYSLVHLDRSSDFPLKYNQSLLVYGRYSTPSASASLFPAWSDVSFSITSKYLQRYLQVTLFLKLHASSKTCLNPDSHQQVVQLYQFDHY</sequence>
<organism evidence="1">
    <name type="scientific">Hexamita inflata</name>
    <dbReference type="NCBI Taxonomy" id="28002"/>
    <lineage>
        <taxon>Eukaryota</taxon>
        <taxon>Metamonada</taxon>
        <taxon>Diplomonadida</taxon>
        <taxon>Hexamitidae</taxon>
        <taxon>Hexamitinae</taxon>
        <taxon>Hexamita</taxon>
    </lineage>
</organism>
<evidence type="ECO:0000313" key="2">
    <source>
        <dbReference type="EMBL" id="CAL6049315.1"/>
    </source>
</evidence>
<proteinExistence type="predicted"/>
<name>A0AA86UK94_9EUKA</name>
<dbReference type="Proteomes" id="UP001642409">
    <property type="component" value="Unassembled WGS sequence"/>
</dbReference>
<protein>
    <submittedName>
        <fullName evidence="2">Hypothetical_protein</fullName>
    </submittedName>
</protein>
<dbReference type="EMBL" id="CAXDID020000178">
    <property type="protein sequence ID" value="CAL6049315.1"/>
    <property type="molecule type" value="Genomic_DNA"/>
</dbReference>
<accession>A0AA86UK94</accession>